<reference evidence="2" key="1">
    <citation type="submission" date="2016-10" db="EMBL/GenBank/DDBJ databases">
        <authorList>
            <person name="Varghese N."/>
            <person name="Submissions S."/>
        </authorList>
    </citation>
    <scope>NUCLEOTIDE SEQUENCE [LARGE SCALE GENOMIC DNA]</scope>
    <source>
        <strain evidence="2">Jip14</strain>
    </source>
</reference>
<organism evidence="1 2">
    <name type="scientific">Parapedobacter koreensis</name>
    <dbReference type="NCBI Taxonomy" id="332977"/>
    <lineage>
        <taxon>Bacteria</taxon>
        <taxon>Pseudomonadati</taxon>
        <taxon>Bacteroidota</taxon>
        <taxon>Sphingobacteriia</taxon>
        <taxon>Sphingobacteriales</taxon>
        <taxon>Sphingobacteriaceae</taxon>
        <taxon>Parapedobacter</taxon>
    </lineage>
</organism>
<keyword evidence="2" id="KW-1185">Reference proteome</keyword>
<name>A0A1H7FEN5_9SPHI</name>
<gene>
    <name evidence="1" type="ORF">SAMN05421740_101318</name>
</gene>
<dbReference type="Proteomes" id="UP000198916">
    <property type="component" value="Unassembled WGS sequence"/>
</dbReference>
<dbReference type="EMBL" id="FNZR01000001">
    <property type="protein sequence ID" value="SEK24214.1"/>
    <property type="molecule type" value="Genomic_DNA"/>
</dbReference>
<sequence length="91" mass="10184">MNVFLRIGQAMPHIKHANTTYIKQSRRCDSASQKESCVQTPCGSVPRPWNLPTRLPFSIHTIAPNLFLFQIKAPHGPCFFYVSANQKGGAQ</sequence>
<protein>
    <submittedName>
        <fullName evidence="1">Uncharacterized protein</fullName>
    </submittedName>
</protein>
<proteinExistence type="predicted"/>
<dbReference type="AlphaFoldDB" id="A0A1H7FEN5"/>
<evidence type="ECO:0000313" key="2">
    <source>
        <dbReference type="Proteomes" id="UP000198916"/>
    </source>
</evidence>
<accession>A0A1H7FEN5</accession>
<evidence type="ECO:0000313" key="1">
    <source>
        <dbReference type="EMBL" id="SEK24214.1"/>
    </source>
</evidence>
<dbReference type="STRING" id="332977.SAMN05421740_101318"/>